<proteinExistence type="predicted"/>
<accession>A0ABW3M4V7</accession>
<gene>
    <name evidence="2" type="ORF">ACFQ1S_05350</name>
</gene>
<reference evidence="3" key="1">
    <citation type="journal article" date="2019" name="Int. J. Syst. Evol. Microbiol.">
        <title>The Global Catalogue of Microorganisms (GCM) 10K type strain sequencing project: providing services to taxonomists for standard genome sequencing and annotation.</title>
        <authorList>
            <consortium name="The Broad Institute Genomics Platform"/>
            <consortium name="The Broad Institute Genome Sequencing Center for Infectious Disease"/>
            <person name="Wu L."/>
            <person name="Ma J."/>
        </authorList>
    </citation>
    <scope>NUCLEOTIDE SEQUENCE [LARGE SCALE GENOMIC DNA]</scope>
    <source>
        <strain evidence="3">JCM 31486</strain>
    </source>
</reference>
<keyword evidence="3" id="KW-1185">Reference proteome</keyword>
<keyword evidence="1" id="KW-1133">Transmembrane helix</keyword>
<keyword evidence="1" id="KW-0472">Membrane</keyword>
<feature type="non-terminal residue" evidence="2">
    <location>
        <position position="63"/>
    </location>
</feature>
<keyword evidence="2" id="KW-0808">Transferase</keyword>
<dbReference type="GO" id="GO:0016740">
    <property type="term" value="F:transferase activity"/>
    <property type="evidence" value="ECO:0007669"/>
    <property type="project" value="UniProtKB-KW"/>
</dbReference>
<keyword evidence="1" id="KW-0812">Transmembrane</keyword>
<dbReference type="EMBL" id="JBHTIS010000194">
    <property type="protein sequence ID" value="MFD1045056.1"/>
    <property type="molecule type" value="Genomic_DNA"/>
</dbReference>
<feature type="transmembrane region" description="Helical" evidence="1">
    <location>
        <begin position="20"/>
        <end position="45"/>
    </location>
</feature>
<dbReference type="Proteomes" id="UP001597045">
    <property type="component" value="Unassembled WGS sequence"/>
</dbReference>
<comment type="caution">
    <text evidence="2">The sequence shown here is derived from an EMBL/GenBank/DDBJ whole genome shotgun (WGS) entry which is preliminary data.</text>
</comment>
<protein>
    <submittedName>
        <fullName evidence="2">Glycosyl transferase</fullName>
    </submittedName>
</protein>
<sequence length="63" mass="6471">MTTRTDEIGSGILSRVTSVVYWFLVVEGLTVLTTAPALAPVVFLAGGPGNAPLIGLCFLPVAP</sequence>
<evidence type="ECO:0000313" key="3">
    <source>
        <dbReference type="Proteomes" id="UP001597045"/>
    </source>
</evidence>
<name>A0ABW3M4V7_9PSEU</name>
<evidence type="ECO:0000313" key="2">
    <source>
        <dbReference type="EMBL" id="MFD1045056.1"/>
    </source>
</evidence>
<evidence type="ECO:0000256" key="1">
    <source>
        <dbReference type="SAM" id="Phobius"/>
    </source>
</evidence>
<organism evidence="2 3">
    <name type="scientific">Kibdelosporangium lantanae</name>
    <dbReference type="NCBI Taxonomy" id="1497396"/>
    <lineage>
        <taxon>Bacteria</taxon>
        <taxon>Bacillati</taxon>
        <taxon>Actinomycetota</taxon>
        <taxon>Actinomycetes</taxon>
        <taxon>Pseudonocardiales</taxon>
        <taxon>Pseudonocardiaceae</taxon>
        <taxon>Kibdelosporangium</taxon>
    </lineage>
</organism>